<evidence type="ECO:0000256" key="1">
    <source>
        <dbReference type="SAM" id="MobiDB-lite"/>
    </source>
</evidence>
<name>A0A445K466_GLYSO</name>
<dbReference type="PANTHER" id="PTHR38396:SF1">
    <property type="entry name" value="TRANSMEMBRANE PROTEIN"/>
    <property type="match status" value="1"/>
</dbReference>
<keyword evidence="4" id="KW-1185">Reference proteome</keyword>
<gene>
    <name evidence="3" type="ORF">D0Y65_013594</name>
</gene>
<dbReference type="Gramene" id="XM_028378985.1">
    <property type="protein sequence ID" value="XP_028234786.1"/>
    <property type="gene ID" value="LOC114414646"/>
</dbReference>
<accession>A0A445K466</accession>
<reference evidence="3 4" key="1">
    <citation type="submission" date="2018-09" db="EMBL/GenBank/DDBJ databases">
        <title>A high-quality reference genome of wild soybean provides a powerful tool to mine soybean genomes.</title>
        <authorList>
            <person name="Xie M."/>
            <person name="Chung C.Y.L."/>
            <person name="Li M.-W."/>
            <person name="Wong F.-L."/>
            <person name="Chan T.-F."/>
            <person name="Lam H.-M."/>
        </authorList>
    </citation>
    <scope>NUCLEOTIDE SEQUENCE [LARGE SCALE GENOMIC DNA]</scope>
    <source>
        <strain evidence="4">cv. W05</strain>
        <tissue evidence="3">Hypocotyl of etiolated seedlings</tissue>
    </source>
</reference>
<proteinExistence type="predicted"/>
<protein>
    <submittedName>
        <fullName evidence="3">Uncharacterized protein</fullName>
    </submittedName>
</protein>
<dbReference type="EMBL" id="QZWG01000006">
    <property type="protein sequence ID" value="RZC05537.1"/>
    <property type="molecule type" value="Genomic_DNA"/>
</dbReference>
<evidence type="ECO:0000313" key="3">
    <source>
        <dbReference type="EMBL" id="RZC05537.1"/>
    </source>
</evidence>
<evidence type="ECO:0000256" key="2">
    <source>
        <dbReference type="SAM" id="Phobius"/>
    </source>
</evidence>
<feature type="transmembrane region" description="Helical" evidence="2">
    <location>
        <begin position="15"/>
        <end position="35"/>
    </location>
</feature>
<keyword evidence="2" id="KW-0472">Membrane</keyword>
<dbReference type="Proteomes" id="UP000289340">
    <property type="component" value="Chromosome 6"/>
</dbReference>
<organism evidence="3 4">
    <name type="scientific">Glycine soja</name>
    <name type="common">Wild soybean</name>
    <dbReference type="NCBI Taxonomy" id="3848"/>
    <lineage>
        <taxon>Eukaryota</taxon>
        <taxon>Viridiplantae</taxon>
        <taxon>Streptophyta</taxon>
        <taxon>Embryophyta</taxon>
        <taxon>Tracheophyta</taxon>
        <taxon>Spermatophyta</taxon>
        <taxon>Magnoliopsida</taxon>
        <taxon>eudicotyledons</taxon>
        <taxon>Gunneridae</taxon>
        <taxon>Pentapetalae</taxon>
        <taxon>rosids</taxon>
        <taxon>fabids</taxon>
        <taxon>Fabales</taxon>
        <taxon>Fabaceae</taxon>
        <taxon>Papilionoideae</taxon>
        <taxon>50 kb inversion clade</taxon>
        <taxon>NPAAA clade</taxon>
        <taxon>indigoferoid/millettioid clade</taxon>
        <taxon>Phaseoleae</taxon>
        <taxon>Glycine</taxon>
        <taxon>Glycine subgen. Soja</taxon>
    </lineage>
</organism>
<dbReference type="PANTHER" id="PTHR38396">
    <property type="entry name" value="TRANSMEMBRANE PROTEIN"/>
    <property type="match status" value="1"/>
</dbReference>
<keyword evidence="2" id="KW-0812">Transmembrane</keyword>
<feature type="region of interest" description="Disordered" evidence="1">
    <location>
        <begin position="76"/>
        <end position="112"/>
    </location>
</feature>
<keyword evidence="2" id="KW-1133">Transmembrane helix</keyword>
<evidence type="ECO:0000313" key="4">
    <source>
        <dbReference type="Proteomes" id="UP000289340"/>
    </source>
</evidence>
<comment type="caution">
    <text evidence="3">The sequence shown here is derived from an EMBL/GenBank/DDBJ whole genome shotgun (WGS) entry which is preliminary data.</text>
</comment>
<sequence length="141" mass="15643">MKLLYFSKQMTERTLVPIFVFWAFLTIITPTLILLSENSKVDLDPNGNITEGVKLGRMIGYTHNYSIKTASPLAKSEEELASAPAPEPLPTSSSGTSTNRVTPMGSHSHHNHTLIRNKTHDGFNLSSPIKIHAQVKQAYIR</sequence>
<dbReference type="AlphaFoldDB" id="A0A445K466"/>